<comment type="similarity">
    <text evidence="12 13">Belongs to the DnaG primase family.</text>
</comment>
<dbReference type="GO" id="GO:0003677">
    <property type="term" value="F:DNA binding"/>
    <property type="evidence" value="ECO:0007669"/>
    <property type="project" value="UniProtKB-KW"/>
</dbReference>
<dbReference type="Gene3D" id="3.90.580.10">
    <property type="entry name" value="Zinc finger, CHC2-type domain"/>
    <property type="match status" value="1"/>
</dbReference>
<dbReference type="Pfam" id="PF01807">
    <property type="entry name" value="Zn_ribbon_DnaG"/>
    <property type="match status" value="1"/>
</dbReference>
<dbReference type="EMBL" id="MHKQ01000013">
    <property type="protein sequence ID" value="OGY94058.1"/>
    <property type="molecule type" value="Genomic_DNA"/>
</dbReference>
<evidence type="ECO:0000256" key="12">
    <source>
        <dbReference type="HAMAP-Rule" id="MF_00974"/>
    </source>
</evidence>
<protein>
    <recommendedName>
        <fullName evidence="12 13">DNA primase</fullName>
        <ecNumber evidence="12">2.7.7.101</ecNumber>
    </recommendedName>
</protein>
<dbReference type="HAMAP" id="MF_00974">
    <property type="entry name" value="DNA_primase_DnaG"/>
    <property type="match status" value="1"/>
</dbReference>
<evidence type="ECO:0000256" key="7">
    <source>
        <dbReference type="ARBA" id="ARBA00022771"/>
    </source>
</evidence>
<evidence type="ECO:0000256" key="9">
    <source>
        <dbReference type="ARBA" id="ARBA00022842"/>
    </source>
</evidence>
<dbReference type="Gene3D" id="3.40.1360.10">
    <property type="match status" value="1"/>
</dbReference>
<keyword evidence="11 12" id="KW-0804">Transcription</keyword>
<keyword evidence="4 12" id="KW-0548">Nucleotidyltransferase</keyword>
<dbReference type="EC" id="2.7.7.101" evidence="12"/>
<dbReference type="PANTHER" id="PTHR30313:SF2">
    <property type="entry name" value="DNA PRIMASE"/>
    <property type="match status" value="1"/>
</dbReference>
<dbReference type="GO" id="GO:0000428">
    <property type="term" value="C:DNA-directed RNA polymerase complex"/>
    <property type="evidence" value="ECO:0007669"/>
    <property type="project" value="UniProtKB-KW"/>
</dbReference>
<evidence type="ECO:0000256" key="8">
    <source>
        <dbReference type="ARBA" id="ARBA00022833"/>
    </source>
</evidence>
<evidence type="ECO:0000256" key="14">
    <source>
        <dbReference type="PIRSR" id="PIRSR002811-1"/>
    </source>
</evidence>
<dbReference type="InterPro" id="IPR002694">
    <property type="entry name" value="Znf_CHC2"/>
</dbReference>
<dbReference type="GO" id="GO:0003899">
    <property type="term" value="F:DNA-directed RNA polymerase activity"/>
    <property type="evidence" value="ECO:0007669"/>
    <property type="project" value="UniProtKB-UniRule"/>
</dbReference>
<dbReference type="InterPro" id="IPR037068">
    <property type="entry name" value="DNA_primase_core_N_sf"/>
</dbReference>
<keyword evidence="3 12" id="KW-0808">Transferase</keyword>
<proteinExistence type="inferred from homology"/>
<dbReference type="Proteomes" id="UP000177626">
    <property type="component" value="Unassembled WGS sequence"/>
</dbReference>
<comment type="domain">
    <text evidence="12">Contains an N-terminal zinc-binding domain, a central core domain that contains the primase activity, and a C-terminal DnaB-binding domain.</text>
</comment>
<evidence type="ECO:0000256" key="4">
    <source>
        <dbReference type="ARBA" id="ARBA00022695"/>
    </source>
</evidence>
<dbReference type="GO" id="GO:1990077">
    <property type="term" value="C:primosome complex"/>
    <property type="evidence" value="ECO:0007669"/>
    <property type="project" value="UniProtKB-KW"/>
</dbReference>
<dbReference type="InterPro" id="IPR006171">
    <property type="entry name" value="TOPRIM_dom"/>
</dbReference>
<evidence type="ECO:0000256" key="13">
    <source>
        <dbReference type="PIRNR" id="PIRNR002811"/>
    </source>
</evidence>
<dbReference type="InterPro" id="IPR006295">
    <property type="entry name" value="DNA_primase_DnaG"/>
</dbReference>
<evidence type="ECO:0000256" key="1">
    <source>
        <dbReference type="ARBA" id="ARBA00022478"/>
    </source>
</evidence>
<dbReference type="SUPFAM" id="SSF56731">
    <property type="entry name" value="DNA primase core"/>
    <property type="match status" value="1"/>
</dbReference>
<dbReference type="PROSITE" id="PS50880">
    <property type="entry name" value="TOPRIM"/>
    <property type="match status" value="1"/>
</dbReference>
<evidence type="ECO:0000313" key="17">
    <source>
        <dbReference type="Proteomes" id="UP000177626"/>
    </source>
</evidence>
<dbReference type="SMART" id="SM00400">
    <property type="entry name" value="ZnF_CHCC"/>
    <property type="match status" value="1"/>
</dbReference>
<evidence type="ECO:0000256" key="3">
    <source>
        <dbReference type="ARBA" id="ARBA00022679"/>
    </source>
</evidence>
<accession>A0A1G2BY74</accession>
<keyword evidence="10 12" id="KW-0238">DNA-binding</keyword>
<dbReference type="AlphaFoldDB" id="A0A1G2BY74"/>
<keyword evidence="5 12" id="KW-0235">DNA replication</keyword>
<dbReference type="InterPro" id="IPR019475">
    <property type="entry name" value="DNA_primase_DnaB-bd"/>
</dbReference>
<dbReference type="InterPro" id="IPR034151">
    <property type="entry name" value="TOPRIM_DnaG_bac"/>
</dbReference>
<keyword evidence="2 12" id="KW-0639">Primosome</keyword>
<keyword evidence="6 12" id="KW-0479">Metal-binding</keyword>
<comment type="cofactor">
    <cofactor evidence="12 13 14">
        <name>Zn(2+)</name>
        <dbReference type="ChEBI" id="CHEBI:29105"/>
    </cofactor>
    <text evidence="12 13 14">Binds 1 zinc ion per monomer.</text>
</comment>
<feature type="domain" description="Toprim" evidence="15">
    <location>
        <begin position="258"/>
        <end position="341"/>
    </location>
</feature>
<dbReference type="InterPro" id="IPR030846">
    <property type="entry name" value="DnaG_bac"/>
</dbReference>
<comment type="subunit">
    <text evidence="12">Monomer. Interacts with DnaB.</text>
</comment>
<feature type="zinc finger region" description="CHC2-type" evidence="12 14">
    <location>
        <begin position="34"/>
        <end position="58"/>
    </location>
</feature>
<evidence type="ECO:0000256" key="11">
    <source>
        <dbReference type="ARBA" id="ARBA00023163"/>
    </source>
</evidence>
<keyword evidence="9" id="KW-0460">Magnesium</keyword>
<dbReference type="InterPro" id="IPR013264">
    <property type="entry name" value="DNAG_N"/>
</dbReference>
<evidence type="ECO:0000256" key="6">
    <source>
        <dbReference type="ARBA" id="ARBA00022723"/>
    </source>
</evidence>
<dbReference type="SMART" id="SM00493">
    <property type="entry name" value="TOPRIM"/>
    <property type="match status" value="1"/>
</dbReference>
<dbReference type="FunFam" id="3.90.580.10:FF:000001">
    <property type="entry name" value="DNA primase"/>
    <property type="match status" value="1"/>
</dbReference>
<dbReference type="InterPro" id="IPR050219">
    <property type="entry name" value="DnaG_primase"/>
</dbReference>
<dbReference type="PANTHER" id="PTHR30313">
    <property type="entry name" value="DNA PRIMASE"/>
    <property type="match status" value="1"/>
</dbReference>
<dbReference type="GO" id="GO:0008270">
    <property type="term" value="F:zinc ion binding"/>
    <property type="evidence" value="ECO:0007669"/>
    <property type="project" value="UniProtKB-UniRule"/>
</dbReference>
<dbReference type="NCBIfam" id="TIGR01391">
    <property type="entry name" value="dnaG"/>
    <property type="match status" value="1"/>
</dbReference>
<dbReference type="Gene3D" id="3.90.980.10">
    <property type="entry name" value="DNA primase, catalytic core, N-terminal domain"/>
    <property type="match status" value="1"/>
</dbReference>
<reference evidence="16 17" key="1">
    <citation type="journal article" date="2016" name="Nat. Commun.">
        <title>Thousands of microbial genomes shed light on interconnected biogeochemical processes in an aquifer system.</title>
        <authorList>
            <person name="Anantharaman K."/>
            <person name="Brown C.T."/>
            <person name="Hug L.A."/>
            <person name="Sharon I."/>
            <person name="Castelle C.J."/>
            <person name="Probst A.J."/>
            <person name="Thomas B.C."/>
            <person name="Singh A."/>
            <person name="Wilkins M.J."/>
            <person name="Karaoz U."/>
            <person name="Brodie E.L."/>
            <person name="Williams K.H."/>
            <person name="Hubbard S.S."/>
            <person name="Banfield J.F."/>
        </authorList>
    </citation>
    <scope>NUCLEOTIDE SEQUENCE [LARGE SCALE GENOMIC DNA]</scope>
</reference>
<dbReference type="GO" id="GO:0005737">
    <property type="term" value="C:cytoplasm"/>
    <property type="evidence" value="ECO:0007669"/>
    <property type="project" value="TreeGrafter"/>
</dbReference>
<comment type="function">
    <text evidence="12 13">RNA polymerase that catalyzes the synthesis of short RNA molecules used as primers for DNA polymerase during DNA replication.</text>
</comment>
<organism evidence="16 17">
    <name type="scientific">Candidatus Komeilibacteria bacterium RIFOXYC1_FULL_37_11</name>
    <dbReference type="NCBI Taxonomy" id="1798555"/>
    <lineage>
        <taxon>Bacteria</taxon>
        <taxon>Candidatus Komeiliibacteriota</taxon>
    </lineage>
</organism>
<dbReference type="InterPro" id="IPR036977">
    <property type="entry name" value="DNA_primase_Znf_CHC2"/>
</dbReference>
<evidence type="ECO:0000256" key="10">
    <source>
        <dbReference type="ARBA" id="ARBA00023125"/>
    </source>
</evidence>
<comment type="caution">
    <text evidence="16">The sequence shown here is derived from an EMBL/GenBank/DDBJ whole genome shotgun (WGS) entry which is preliminary data.</text>
</comment>
<evidence type="ECO:0000259" key="15">
    <source>
        <dbReference type="PROSITE" id="PS50880"/>
    </source>
</evidence>
<dbReference type="Pfam" id="PF08275">
    <property type="entry name" value="DNAG_N"/>
    <property type="match status" value="1"/>
</dbReference>
<sequence length="594" mass="68314">MNPVEEIKSKLDIVDIISSYINLQSANGNFKAVCPFHNEKTPSFMVSREKQIWHCFGCDKGGDVIGFVQEYEGIDFKEALRILAEKANVPLVNFQSAVKEDNSRLYQINEKASDFFCSILETDSEASRKTLGYLQGRQIKDSSIKEWRLGLSSESWDGLLKHLTTTGYREEDIFKAGLIVKKKDGSGYVDRFRKRLMFPLADTQGRIVAFTSRSLAGIIYNEEEQGGKYVNSPQTAIYDKSKTLYGWHLAKETMRKKKYLIVVEGNMDTIAVHQTSAKNTVAVSGTALTLDHIKLIKRYVNNVILSFDGDAAGSRASFRSIALCWQEDMNVKILVLPKGKDPADVVKDNPDEWLQLIKNSMPVMDYYFKRIFQAIDISRADHKKVAVQKLLPVIKYINKIEQSHYLKKLSEKLSVPLHILEQGLEDIDPFLAKQDEVIQKNVQDKKNSLSLLSEKILIITFFKNQYLEKMITELDPEMISEALQGLYKKVIVYYTKHQNLEKFGDFEELSPTEKEDWIRLVMSGAVYYENFKETDIANDFQNFVSRIKREYLENKRNILIGQLRQAELSDDHLKQDDLSHQINLINKEVYKLQS</sequence>
<keyword evidence="8 12" id="KW-0862">Zinc</keyword>
<gene>
    <name evidence="12" type="primary">dnaG</name>
    <name evidence="16" type="ORF">A2406_00285</name>
</gene>
<dbReference type="Pfam" id="PF13155">
    <property type="entry name" value="Toprim_2"/>
    <property type="match status" value="1"/>
</dbReference>
<dbReference type="GO" id="GO:0006269">
    <property type="term" value="P:DNA replication, synthesis of primer"/>
    <property type="evidence" value="ECO:0007669"/>
    <property type="project" value="UniProtKB-UniRule"/>
</dbReference>
<dbReference type="Pfam" id="PF10410">
    <property type="entry name" value="DnaB_bind"/>
    <property type="match status" value="1"/>
</dbReference>
<evidence type="ECO:0000256" key="5">
    <source>
        <dbReference type="ARBA" id="ARBA00022705"/>
    </source>
</evidence>
<evidence type="ECO:0000256" key="2">
    <source>
        <dbReference type="ARBA" id="ARBA00022515"/>
    </source>
</evidence>
<keyword evidence="1 12" id="KW-0240">DNA-directed RNA polymerase</keyword>
<name>A0A1G2BY74_9BACT</name>
<dbReference type="CDD" id="cd03364">
    <property type="entry name" value="TOPRIM_DnaG_primases"/>
    <property type="match status" value="1"/>
</dbReference>
<dbReference type="SUPFAM" id="SSF57783">
    <property type="entry name" value="Zinc beta-ribbon"/>
    <property type="match status" value="1"/>
</dbReference>
<keyword evidence="7 12" id="KW-0863">Zinc-finger</keyword>
<comment type="catalytic activity">
    <reaction evidence="12">
        <text>ssDNA + n NTP = ssDNA/pppN(pN)n-1 hybrid + (n-1) diphosphate.</text>
        <dbReference type="EC" id="2.7.7.101"/>
    </reaction>
</comment>
<dbReference type="PIRSF" id="PIRSF002811">
    <property type="entry name" value="DnaG"/>
    <property type="match status" value="1"/>
</dbReference>
<evidence type="ECO:0000313" key="16">
    <source>
        <dbReference type="EMBL" id="OGY94058.1"/>
    </source>
</evidence>